<dbReference type="NCBIfam" id="NF008912">
    <property type="entry name" value="PRK12275.1-6"/>
    <property type="match status" value="1"/>
</dbReference>
<evidence type="ECO:0000313" key="1">
    <source>
        <dbReference type="EMBL" id="MDV5172137.1"/>
    </source>
</evidence>
<dbReference type="EMBL" id="JAWJZI010000022">
    <property type="protein sequence ID" value="MDV5172137.1"/>
    <property type="molecule type" value="Genomic_DNA"/>
</dbReference>
<evidence type="ECO:0000313" key="2">
    <source>
        <dbReference type="Proteomes" id="UP001186452"/>
    </source>
</evidence>
<dbReference type="PANTHER" id="PTHR38471">
    <property type="entry name" value="FOUR HELIX BUNDLE PROTEIN"/>
    <property type="match status" value="1"/>
</dbReference>
<sequence>MDFEKLDVWRKSSRLSADLYLYFKSCKDYGFKDQITRSGLSVPSNIAEGMTRETEREKYRYLSIAKGSCAELRTQIYIGIEVQYIEKEVGKNWLNQTRLIAAMLEGLMKKLKPR</sequence>
<dbReference type="Pfam" id="PF05635">
    <property type="entry name" value="23S_rRNA_IVP"/>
    <property type="match status" value="1"/>
</dbReference>
<dbReference type="NCBIfam" id="TIGR02436">
    <property type="entry name" value="four helix bundle protein"/>
    <property type="match status" value="1"/>
</dbReference>
<comment type="caution">
    <text evidence="1">The sequence shown here is derived from an EMBL/GenBank/DDBJ whole genome shotgun (WGS) entry which is preliminary data.</text>
</comment>
<dbReference type="CDD" id="cd16377">
    <property type="entry name" value="23S_rRNA_IVP_like"/>
    <property type="match status" value="1"/>
</dbReference>
<dbReference type="PANTHER" id="PTHR38471:SF2">
    <property type="entry name" value="FOUR HELIX BUNDLE PROTEIN"/>
    <property type="match status" value="1"/>
</dbReference>
<dbReference type="Gene3D" id="1.20.1440.60">
    <property type="entry name" value="23S rRNA-intervening sequence"/>
    <property type="match status" value="1"/>
</dbReference>
<proteinExistence type="predicted"/>
<organism evidence="1 2">
    <name type="scientific">Photobacterium rosenbergii</name>
    <dbReference type="NCBI Taxonomy" id="294936"/>
    <lineage>
        <taxon>Bacteria</taxon>
        <taxon>Pseudomonadati</taxon>
        <taxon>Pseudomonadota</taxon>
        <taxon>Gammaproteobacteria</taxon>
        <taxon>Vibrionales</taxon>
        <taxon>Vibrionaceae</taxon>
        <taxon>Photobacterium</taxon>
    </lineage>
</organism>
<dbReference type="InterPro" id="IPR012657">
    <property type="entry name" value="23S_rRNA-intervening_sequence"/>
</dbReference>
<gene>
    <name evidence="1" type="ORF">R2X38_24345</name>
</gene>
<keyword evidence="2" id="KW-1185">Reference proteome</keyword>
<protein>
    <submittedName>
        <fullName evidence="1">Four helix bundle protein</fullName>
    </submittedName>
</protein>
<accession>A0ABU3ZQ13</accession>
<dbReference type="InterPro" id="IPR036583">
    <property type="entry name" value="23S_rRNA_IVS_sf"/>
</dbReference>
<name>A0ABU3ZQ13_9GAMM</name>
<dbReference type="RefSeq" id="WP_281025392.1">
    <property type="nucleotide sequence ID" value="NZ_JAWJZI010000022.1"/>
</dbReference>
<reference evidence="1 2" key="1">
    <citation type="submission" date="2023-10" db="EMBL/GenBank/DDBJ databases">
        <title>Marine bacteria isolated from horseshoe crab.</title>
        <authorList>
            <person name="Cheng T.H."/>
        </authorList>
    </citation>
    <scope>NUCLEOTIDE SEQUENCE [LARGE SCALE GENOMIC DNA]</scope>
    <source>
        <strain evidence="1 2">HSC6</strain>
    </source>
</reference>
<dbReference type="SUPFAM" id="SSF158446">
    <property type="entry name" value="IVS-encoded protein-like"/>
    <property type="match status" value="1"/>
</dbReference>
<dbReference type="Proteomes" id="UP001186452">
    <property type="component" value="Unassembled WGS sequence"/>
</dbReference>